<dbReference type="RefSeq" id="WP_085630245.1">
    <property type="nucleotide sequence ID" value="NZ_JAFBWU010000011.1"/>
</dbReference>
<dbReference type="PANTHER" id="PTHR43179">
    <property type="entry name" value="RHAMNOSYLTRANSFERASE WBBL"/>
    <property type="match status" value="1"/>
</dbReference>
<dbReference type="Gene3D" id="3.90.550.10">
    <property type="entry name" value="Spore Coat Polysaccharide Biosynthesis Protein SpsA, Chain A"/>
    <property type="match status" value="1"/>
</dbReference>
<dbReference type="AlphaFoldDB" id="A0A9Q2NUA9"/>
<accession>A0A9Q2NUA9</accession>
<feature type="domain" description="Glycosyltransferase 2-like" evidence="1">
    <location>
        <begin position="97"/>
        <end position="259"/>
    </location>
</feature>
<dbReference type="GeneID" id="62641531"/>
<comment type="caution">
    <text evidence="2">The sequence shown here is derived from an EMBL/GenBank/DDBJ whole genome shotgun (WGS) entry which is preliminary data.</text>
</comment>
<dbReference type="Proteomes" id="UP000755667">
    <property type="component" value="Unassembled WGS sequence"/>
</dbReference>
<proteinExistence type="predicted"/>
<evidence type="ECO:0000313" key="3">
    <source>
        <dbReference type="EMBL" id="MBM2418471.1"/>
    </source>
</evidence>
<dbReference type="PANTHER" id="PTHR43179:SF7">
    <property type="entry name" value="RHAMNOSYLTRANSFERASE WBBL"/>
    <property type="match status" value="1"/>
</dbReference>
<dbReference type="Pfam" id="PF13632">
    <property type="entry name" value="Glyco_trans_2_3"/>
    <property type="match status" value="1"/>
</dbReference>
<protein>
    <submittedName>
        <fullName evidence="2">Glycosyltransferase family 2 protein</fullName>
    </submittedName>
</protein>
<name>A0A9Q2NUA9_9RHOB</name>
<reference evidence="2 5" key="1">
    <citation type="submission" date="2021-01" db="EMBL/GenBank/DDBJ databases">
        <title>Diatom-associated Roseobacters Show Island Model of Population Structure.</title>
        <authorList>
            <person name="Qu L."/>
            <person name="Feng X."/>
            <person name="Chen Y."/>
            <person name="Li L."/>
            <person name="Wang X."/>
            <person name="Hu Z."/>
            <person name="Wang H."/>
            <person name="Luo H."/>
        </authorList>
    </citation>
    <scope>NUCLEOTIDE SEQUENCE</scope>
    <source>
        <strain evidence="3 5">CC28-63</strain>
        <strain evidence="2">CC28-69</strain>
    </source>
</reference>
<dbReference type="EMBL" id="JAFBXF010000011">
    <property type="protein sequence ID" value="MBM2418471.1"/>
    <property type="molecule type" value="Genomic_DNA"/>
</dbReference>
<evidence type="ECO:0000313" key="5">
    <source>
        <dbReference type="Proteomes" id="UP000809440"/>
    </source>
</evidence>
<evidence type="ECO:0000313" key="4">
    <source>
        <dbReference type="Proteomes" id="UP000755667"/>
    </source>
</evidence>
<dbReference type="EMBL" id="JAFBXE010000011">
    <property type="protein sequence ID" value="MBM2413969.1"/>
    <property type="molecule type" value="Genomic_DNA"/>
</dbReference>
<evidence type="ECO:0000313" key="2">
    <source>
        <dbReference type="EMBL" id="MBM2413969.1"/>
    </source>
</evidence>
<dbReference type="InterPro" id="IPR029044">
    <property type="entry name" value="Nucleotide-diphossugar_trans"/>
</dbReference>
<dbReference type="SUPFAM" id="SSF53448">
    <property type="entry name" value="Nucleotide-diphospho-sugar transferases"/>
    <property type="match status" value="1"/>
</dbReference>
<organism evidence="2 4">
    <name type="scientific">Marivita cryptomonadis</name>
    <dbReference type="NCBI Taxonomy" id="505252"/>
    <lineage>
        <taxon>Bacteria</taxon>
        <taxon>Pseudomonadati</taxon>
        <taxon>Pseudomonadota</taxon>
        <taxon>Alphaproteobacteria</taxon>
        <taxon>Rhodobacterales</taxon>
        <taxon>Roseobacteraceae</taxon>
        <taxon>Marivita</taxon>
    </lineage>
</organism>
<evidence type="ECO:0000259" key="1">
    <source>
        <dbReference type="Pfam" id="PF13632"/>
    </source>
</evidence>
<dbReference type="Proteomes" id="UP000809440">
    <property type="component" value="Unassembled WGS sequence"/>
</dbReference>
<gene>
    <name evidence="2" type="ORF">JQX41_16745</name>
    <name evidence="3" type="ORF">JQX48_15915</name>
</gene>
<sequence>MTDILVVVLNYKTPELAVQAAQSAAAAMKTFGGTILLVDNDSPDGSFQKMQLLTQAAEWPDHLDVHVLQSGRNAGFGAGNNFGIQAGLQICPSADFVYILNPDAQAEVDAIEALVAYMNATPKVAIAGSWVYGETGDDHCSAFRFPGLASEFEASIRFGPITRLLKKHVLPMHIPEVSGPVGWILGASMLVRTSALNEVGLFDETFFLYFEETDLCLRAYRAGYEVHFVRESRVCHIGSVATGMGRWSRTPTYWYQSRWYYFSKNHSRSYAICATALNVVGTSLWRLRRRIEGKPIVGAKCFLRDMIAHDLNALFQPTPNATIRSLGVPAETSLQTSVE</sequence>
<dbReference type="OrthoDB" id="9771846at2"/>
<dbReference type="InterPro" id="IPR001173">
    <property type="entry name" value="Glyco_trans_2-like"/>
</dbReference>
<keyword evidence="5" id="KW-1185">Reference proteome</keyword>